<evidence type="ECO:0000313" key="3">
    <source>
        <dbReference type="Proteomes" id="UP000473325"/>
    </source>
</evidence>
<keyword evidence="3" id="KW-1185">Reference proteome</keyword>
<evidence type="ECO:0000256" key="1">
    <source>
        <dbReference type="SAM" id="MobiDB-lite"/>
    </source>
</evidence>
<sequence length="90" mass="9493">MSDDTADDQPTQTGDLGDMPAPDTEPREPNPGGVDARPEAETNIPADLDPQDNPATEDQPDELQEGEDTETEATQESDSGDVAPEDESPA</sequence>
<feature type="region of interest" description="Disordered" evidence="1">
    <location>
        <begin position="1"/>
        <end position="90"/>
    </location>
</feature>
<evidence type="ECO:0000313" key="2">
    <source>
        <dbReference type="EMBL" id="MXG90021.1"/>
    </source>
</evidence>
<feature type="compositionally biased region" description="Acidic residues" evidence="1">
    <location>
        <begin position="58"/>
        <end position="90"/>
    </location>
</feature>
<dbReference type="Proteomes" id="UP000473325">
    <property type="component" value="Unassembled WGS sequence"/>
</dbReference>
<gene>
    <name evidence="2" type="ORF">GRQ65_10700</name>
</gene>
<dbReference type="AlphaFoldDB" id="A0A6L7F0K4"/>
<reference evidence="2 3" key="1">
    <citation type="submission" date="2019-12" db="EMBL/GenBank/DDBJ databases">
        <authorList>
            <person name="Kun Z."/>
        </authorList>
    </citation>
    <scope>NUCLEOTIDE SEQUENCE [LARGE SCALE GENOMIC DNA]</scope>
    <source>
        <strain evidence="2 3">YIM 123512</strain>
    </source>
</reference>
<protein>
    <submittedName>
        <fullName evidence="2">Uncharacterized protein</fullName>
    </submittedName>
</protein>
<organism evidence="2 3">
    <name type="scientific">Nocardioides flavescens</name>
    <dbReference type="NCBI Taxonomy" id="2691959"/>
    <lineage>
        <taxon>Bacteria</taxon>
        <taxon>Bacillati</taxon>
        <taxon>Actinomycetota</taxon>
        <taxon>Actinomycetes</taxon>
        <taxon>Propionibacteriales</taxon>
        <taxon>Nocardioidaceae</taxon>
        <taxon>Nocardioides</taxon>
    </lineage>
</organism>
<name>A0A6L7F0K4_9ACTN</name>
<accession>A0A6L7F0K4</accession>
<comment type="caution">
    <text evidence="2">The sequence shown here is derived from an EMBL/GenBank/DDBJ whole genome shotgun (WGS) entry which is preliminary data.</text>
</comment>
<dbReference type="RefSeq" id="WP_160877923.1">
    <property type="nucleotide sequence ID" value="NZ_WUEK01000005.1"/>
</dbReference>
<dbReference type="EMBL" id="WUEK01000005">
    <property type="protein sequence ID" value="MXG90021.1"/>
    <property type="molecule type" value="Genomic_DNA"/>
</dbReference>
<proteinExistence type="predicted"/>